<evidence type="ECO:0000313" key="3">
    <source>
        <dbReference type="Proteomes" id="UP001165289"/>
    </source>
</evidence>
<keyword evidence="1" id="KW-0732">Signal</keyword>
<gene>
    <name evidence="2" type="ORF">LOD99_7546</name>
</gene>
<accession>A0AAV7JQB8</accession>
<dbReference type="AlphaFoldDB" id="A0AAV7JQB8"/>
<reference evidence="2 3" key="1">
    <citation type="journal article" date="2023" name="BMC Biol.">
        <title>The compact genome of the sponge Oopsacas minuta (Hexactinellida) is lacking key metazoan core genes.</title>
        <authorList>
            <person name="Santini S."/>
            <person name="Schenkelaars Q."/>
            <person name="Jourda C."/>
            <person name="Duchesne M."/>
            <person name="Belahbib H."/>
            <person name="Rocher C."/>
            <person name="Selva M."/>
            <person name="Riesgo A."/>
            <person name="Vervoort M."/>
            <person name="Leys S.P."/>
            <person name="Kodjabachian L."/>
            <person name="Le Bivic A."/>
            <person name="Borchiellini C."/>
            <person name="Claverie J.M."/>
            <person name="Renard E."/>
        </authorList>
    </citation>
    <scope>NUCLEOTIDE SEQUENCE [LARGE SCALE GENOMIC DNA]</scope>
    <source>
        <strain evidence="2">SPO-2</strain>
    </source>
</reference>
<dbReference type="Proteomes" id="UP001165289">
    <property type="component" value="Unassembled WGS sequence"/>
</dbReference>
<organism evidence="2 3">
    <name type="scientific">Oopsacas minuta</name>
    <dbReference type="NCBI Taxonomy" id="111878"/>
    <lineage>
        <taxon>Eukaryota</taxon>
        <taxon>Metazoa</taxon>
        <taxon>Porifera</taxon>
        <taxon>Hexactinellida</taxon>
        <taxon>Hexasterophora</taxon>
        <taxon>Lyssacinosida</taxon>
        <taxon>Leucopsacidae</taxon>
        <taxon>Oopsacas</taxon>
    </lineage>
</organism>
<sequence length="130" mass="14479">MQLLLLLFILSLVNSGVASQKAKGYYSWYRAPRIQRHPGTNERSNSVLAVQCLNTSAHLCKDNFLGTNIFCSRGEVVQPGRQPTSKNEKENVTGGHEEISIHQIPENVYHNNQEAGNCNRTKGSCDGHQQ</sequence>
<evidence type="ECO:0008006" key="4">
    <source>
        <dbReference type="Google" id="ProtNLM"/>
    </source>
</evidence>
<dbReference type="EMBL" id="JAKMXF010000310">
    <property type="protein sequence ID" value="KAI6650495.1"/>
    <property type="molecule type" value="Genomic_DNA"/>
</dbReference>
<evidence type="ECO:0000313" key="2">
    <source>
        <dbReference type="EMBL" id="KAI6650495.1"/>
    </source>
</evidence>
<comment type="caution">
    <text evidence="2">The sequence shown here is derived from an EMBL/GenBank/DDBJ whole genome shotgun (WGS) entry which is preliminary data.</text>
</comment>
<name>A0AAV7JQB8_9METZ</name>
<keyword evidence="3" id="KW-1185">Reference proteome</keyword>
<proteinExistence type="predicted"/>
<feature type="signal peptide" evidence="1">
    <location>
        <begin position="1"/>
        <end position="18"/>
    </location>
</feature>
<feature type="chain" id="PRO_5043653111" description="Secreted protein" evidence="1">
    <location>
        <begin position="19"/>
        <end position="130"/>
    </location>
</feature>
<protein>
    <recommendedName>
        <fullName evidence="4">Secreted protein</fullName>
    </recommendedName>
</protein>
<evidence type="ECO:0000256" key="1">
    <source>
        <dbReference type="SAM" id="SignalP"/>
    </source>
</evidence>